<gene>
    <name evidence="4" type="ORF">ENR15_06890</name>
</gene>
<feature type="domain" description="Beta-ketoacyl synthase-like N-terminal" evidence="3">
    <location>
        <begin position="21"/>
        <end position="91"/>
    </location>
</feature>
<dbReference type="GO" id="GO:0005737">
    <property type="term" value="C:cytoplasm"/>
    <property type="evidence" value="ECO:0007669"/>
    <property type="project" value="TreeGrafter"/>
</dbReference>
<dbReference type="Gene3D" id="3.40.47.10">
    <property type="match status" value="1"/>
</dbReference>
<sequence>MGDRCQKIWRGQKQEYLLVYIAASDYLNIQLSVSDRDSINASTNIGSAPSVTANRISYILNFKGPNMAVDTAGSFALVAVYLAIESIWNEETFKIWQAK</sequence>
<dbReference type="GO" id="GO:0006633">
    <property type="term" value="P:fatty acid biosynthetic process"/>
    <property type="evidence" value="ECO:0007669"/>
    <property type="project" value="TreeGrafter"/>
</dbReference>
<dbReference type="InterPro" id="IPR016039">
    <property type="entry name" value="Thiolase-like"/>
</dbReference>
<dbReference type="GO" id="GO:0004312">
    <property type="term" value="F:fatty acid synthase activity"/>
    <property type="evidence" value="ECO:0007669"/>
    <property type="project" value="TreeGrafter"/>
</dbReference>
<protein>
    <recommendedName>
        <fullName evidence="3">Beta-ketoacyl synthase-like N-terminal domain-containing protein</fullName>
    </recommendedName>
</protein>
<dbReference type="AlphaFoldDB" id="A0A7C3VN85"/>
<dbReference type="GO" id="GO:0071770">
    <property type="term" value="P:DIM/DIP cell wall layer assembly"/>
    <property type="evidence" value="ECO:0007669"/>
    <property type="project" value="TreeGrafter"/>
</dbReference>
<dbReference type="Pfam" id="PF00109">
    <property type="entry name" value="ketoacyl-synt"/>
    <property type="match status" value="1"/>
</dbReference>
<proteinExistence type="predicted"/>
<evidence type="ECO:0000313" key="4">
    <source>
        <dbReference type="EMBL" id="HGG00370.1"/>
    </source>
</evidence>
<evidence type="ECO:0000256" key="2">
    <source>
        <dbReference type="ARBA" id="ARBA00022553"/>
    </source>
</evidence>
<evidence type="ECO:0000256" key="1">
    <source>
        <dbReference type="ARBA" id="ARBA00022450"/>
    </source>
</evidence>
<dbReference type="PANTHER" id="PTHR43775">
    <property type="entry name" value="FATTY ACID SYNTHASE"/>
    <property type="match status" value="1"/>
</dbReference>
<dbReference type="InterPro" id="IPR014030">
    <property type="entry name" value="Ketoacyl_synth_N"/>
</dbReference>
<dbReference type="GO" id="GO:0005886">
    <property type="term" value="C:plasma membrane"/>
    <property type="evidence" value="ECO:0007669"/>
    <property type="project" value="TreeGrafter"/>
</dbReference>
<dbReference type="InterPro" id="IPR050091">
    <property type="entry name" value="PKS_NRPS_Biosynth_Enz"/>
</dbReference>
<keyword evidence="2" id="KW-0597">Phosphoprotein</keyword>
<dbReference type="PANTHER" id="PTHR43775:SF37">
    <property type="entry name" value="SI:DKEY-61P9.11"/>
    <property type="match status" value="1"/>
</dbReference>
<reference evidence="4" key="1">
    <citation type="journal article" date="2020" name="mSystems">
        <title>Genome- and Community-Level Interaction Insights into Carbon Utilization and Element Cycling Functions of Hydrothermarchaeota in Hydrothermal Sediment.</title>
        <authorList>
            <person name="Zhou Z."/>
            <person name="Liu Y."/>
            <person name="Xu W."/>
            <person name="Pan J."/>
            <person name="Luo Z.H."/>
            <person name="Li M."/>
        </authorList>
    </citation>
    <scope>NUCLEOTIDE SEQUENCE [LARGE SCALE GENOMIC DNA]</scope>
    <source>
        <strain evidence="4">SpSt-374</strain>
    </source>
</reference>
<accession>A0A7C3VN85</accession>
<dbReference type="EMBL" id="DSPX01000065">
    <property type="protein sequence ID" value="HGG00370.1"/>
    <property type="molecule type" value="Genomic_DNA"/>
</dbReference>
<evidence type="ECO:0000259" key="3">
    <source>
        <dbReference type="Pfam" id="PF00109"/>
    </source>
</evidence>
<dbReference type="SUPFAM" id="SSF53901">
    <property type="entry name" value="Thiolase-like"/>
    <property type="match status" value="1"/>
</dbReference>
<keyword evidence="1" id="KW-0596">Phosphopantetheine</keyword>
<name>A0A7C3VN85_9CYAN</name>
<comment type="caution">
    <text evidence="4">The sequence shown here is derived from an EMBL/GenBank/DDBJ whole genome shotgun (WGS) entry which is preliminary data.</text>
</comment>
<organism evidence="4">
    <name type="scientific">Planktothricoides sp. SpSt-374</name>
    <dbReference type="NCBI Taxonomy" id="2282167"/>
    <lineage>
        <taxon>Bacteria</taxon>
        <taxon>Bacillati</taxon>
        <taxon>Cyanobacteriota</taxon>
        <taxon>Cyanophyceae</taxon>
        <taxon>Oscillatoriophycideae</taxon>
        <taxon>Oscillatoriales</taxon>
        <taxon>Oscillatoriaceae</taxon>
        <taxon>Planktothricoides</taxon>
    </lineage>
</organism>